<comment type="similarity">
    <text evidence="2 10 11">Belongs to the TonB-dependent receptor family.</text>
</comment>
<proteinExistence type="inferred from homology"/>
<dbReference type="PANTHER" id="PTHR30069:SF36">
    <property type="entry name" value="BLL6948 PROTEIN"/>
    <property type="match status" value="1"/>
</dbReference>
<reference evidence="16" key="1">
    <citation type="submission" date="2021-07" db="EMBL/GenBank/DDBJ databases">
        <title>New genus and species of the family Alcaligenaceae.</title>
        <authorList>
            <person name="Hahn M.W."/>
        </authorList>
    </citation>
    <scope>NUCLEOTIDE SEQUENCE</scope>
    <source>
        <strain evidence="16">LF4-65</strain>
    </source>
</reference>
<evidence type="ECO:0000313" key="17">
    <source>
        <dbReference type="Proteomes" id="UP000739565"/>
    </source>
</evidence>
<accession>A0A953T7C6</accession>
<evidence type="ECO:0000256" key="8">
    <source>
        <dbReference type="ARBA" id="ARBA00023170"/>
    </source>
</evidence>
<dbReference type="EMBL" id="JAHXRI010000006">
    <property type="protein sequence ID" value="MBZ1350599.1"/>
    <property type="molecule type" value="Genomic_DNA"/>
</dbReference>
<keyword evidence="7 10" id="KW-0472">Membrane</keyword>
<comment type="caution">
    <text evidence="16">The sequence shown here is derived from an EMBL/GenBank/DDBJ whole genome shotgun (WGS) entry which is preliminary data.</text>
</comment>
<keyword evidence="8 16" id="KW-0675">Receptor</keyword>
<evidence type="ECO:0000256" key="9">
    <source>
        <dbReference type="ARBA" id="ARBA00023237"/>
    </source>
</evidence>
<evidence type="ECO:0000256" key="1">
    <source>
        <dbReference type="ARBA" id="ARBA00004571"/>
    </source>
</evidence>
<dbReference type="GO" id="GO:0009279">
    <property type="term" value="C:cell outer membrane"/>
    <property type="evidence" value="ECO:0007669"/>
    <property type="project" value="UniProtKB-SubCell"/>
</dbReference>
<evidence type="ECO:0000256" key="4">
    <source>
        <dbReference type="ARBA" id="ARBA00022452"/>
    </source>
</evidence>
<dbReference type="InterPro" id="IPR037066">
    <property type="entry name" value="Plug_dom_sf"/>
</dbReference>
<dbReference type="InterPro" id="IPR012910">
    <property type="entry name" value="Plug_dom"/>
</dbReference>
<sequence>MLIRKTHQLIWCTPNWCVALVLTIAPCISPAHTGVVEIEVVGNYDNSVGSSDSASQGVINSQIIENRPLLRPGEMLEYVPGMVVTQHSGDGKANQYFLRGFNLDHGSDFATSINGMPINMPTNAHGQGYSDLNFLIPELVQRIDYRKGPYYAQDGDFSSAGSADFHYKTKLDKDFTQFTLGQRGYQRFVGAASHELSNGMNYVVGLERMNNNGPWSTPEGLRRTNGIFMLSDGSKANGWTASLMSYQARWTSTDQVPQSLINSGLNNGQPFGRFDSLDSSDGGKTDRSSLSLDWRQSHGKVSDKVMVYAINYDLTLFSNFTYFTNDPVNGDQFMQKEHRNVYGVKSSRQWVIDGDVEWINTLGLQSRSDLINVDLANTQSRSVSSWIRQDKVRQNLTGIFSDAQANWTPWLRTNFGLRYDQYSTHVKSVLQNQNSGAATAGLWSPKFSMVLGPWQKTEYFFNAGKGFHSNDARGTTAKVDPIDSTKTVASVPGLVASKGYEVGIKTEAIQGLQSSLSLWRLDFDAELVYVGDAGGTESGRSSRRTGVEWNNRWMPSSKLVIDADLAWTKSRYNTEDGSGVFVPNAVEKVALLAATVKDVGKWNLTGQLRYIGPAALVEDNSVRSNSSSIINFKARRNSENNQAIYFDVLNVFDRKFNDISYYAPDPLRTVRNGTLISDNALVHPGEPRSVRLTYAIKY</sequence>
<comment type="subcellular location">
    <subcellularLocation>
        <location evidence="1 10">Cell outer membrane</location>
        <topology evidence="1 10">Multi-pass membrane protein</topology>
    </subcellularLocation>
</comment>
<evidence type="ECO:0000256" key="13">
    <source>
        <dbReference type="SAM" id="SignalP"/>
    </source>
</evidence>
<dbReference type="PROSITE" id="PS52016">
    <property type="entry name" value="TONB_DEPENDENT_REC_3"/>
    <property type="match status" value="1"/>
</dbReference>
<organism evidence="16 17">
    <name type="scientific">Zwartia hollandica</name>
    <dbReference type="NCBI Taxonomy" id="324606"/>
    <lineage>
        <taxon>Bacteria</taxon>
        <taxon>Pseudomonadati</taxon>
        <taxon>Pseudomonadota</taxon>
        <taxon>Betaproteobacteria</taxon>
        <taxon>Burkholderiales</taxon>
        <taxon>Alcaligenaceae</taxon>
        <taxon>Zwartia</taxon>
    </lineage>
</organism>
<evidence type="ECO:0000259" key="14">
    <source>
        <dbReference type="Pfam" id="PF00593"/>
    </source>
</evidence>
<name>A0A953T7C6_9BURK</name>
<dbReference type="SUPFAM" id="SSF56935">
    <property type="entry name" value="Porins"/>
    <property type="match status" value="1"/>
</dbReference>
<dbReference type="Pfam" id="PF00593">
    <property type="entry name" value="TonB_dep_Rec_b-barrel"/>
    <property type="match status" value="1"/>
</dbReference>
<evidence type="ECO:0000256" key="11">
    <source>
        <dbReference type="RuleBase" id="RU003357"/>
    </source>
</evidence>
<protein>
    <submittedName>
        <fullName evidence="16">TonB-dependent receptor</fullName>
    </submittedName>
</protein>
<dbReference type="Proteomes" id="UP000739565">
    <property type="component" value="Unassembled WGS sequence"/>
</dbReference>
<keyword evidence="4 10" id="KW-1134">Transmembrane beta strand</keyword>
<evidence type="ECO:0000256" key="12">
    <source>
        <dbReference type="SAM" id="MobiDB-lite"/>
    </source>
</evidence>
<gene>
    <name evidence="16" type="ORF">KZZ10_08055</name>
</gene>
<evidence type="ECO:0000256" key="7">
    <source>
        <dbReference type="ARBA" id="ARBA00023136"/>
    </source>
</evidence>
<dbReference type="InterPro" id="IPR039426">
    <property type="entry name" value="TonB-dep_rcpt-like"/>
</dbReference>
<dbReference type="PANTHER" id="PTHR30069">
    <property type="entry name" value="TONB-DEPENDENT OUTER MEMBRANE RECEPTOR"/>
    <property type="match status" value="1"/>
</dbReference>
<dbReference type="Gene3D" id="2.170.130.10">
    <property type="entry name" value="TonB-dependent receptor, plug domain"/>
    <property type="match status" value="1"/>
</dbReference>
<feature type="chain" id="PRO_5037948845" evidence="13">
    <location>
        <begin position="34"/>
        <end position="698"/>
    </location>
</feature>
<keyword evidence="17" id="KW-1185">Reference proteome</keyword>
<dbReference type="RefSeq" id="WP_259660967.1">
    <property type="nucleotide sequence ID" value="NZ_JAHXRI010000006.1"/>
</dbReference>
<feature type="domain" description="TonB-dependent receptor plug" evidence="15">
    <location>
        <begin position="54"/>
        <end position="161"/>
    </location>
</feature>
<evidence type="ECO:0000259" key="15">
    <source>
        <dbReference type="Pfam" id="PF07715"/>
    </source>
</evidence>
<feature type="compositionally biased region" description="Polar residues" evidence="12">
    <location>
        <begin position="259"/>
        <end position="269"/>
    </location>
</feature>
<dbReference type="Pfam" id="PF07715">
    <property type="entry name" value="Plug"/>
    <property type="match status" value="1"/>
</dbReference>
<evidence type="ECO:0000256" key="5">
    <source>
        <dbReference type="ARBA" id="ARBA00022692"/>
    </source>
</evidence>
<dbReference type="InterPro" id="IPR000531">
    <property type="entry name" value="Beta-barrel_TonB"/>
</dbReference>
<dbReference type="GO" id="GO:0044718">
    <property type="term" value="P:siderophore transmembrane transport"/>
    <property type="evidence" value="ECO:0007669"/>
    <property type="project" value="TreeGrafter"/>
</dbReference>
<keyword evidence="9 10" id="KW-0998">Cell outer membrane</keyword>
<dbReference type="GO" id="GO:0015344">
    <property type="term" value="F:siderophore uptake transmembrane transporter activity"/>
    <property type="evidence" value="ECO:0007669"/>
    <property type="project" value="TreeGrafter"/>
</dbReference>
<keyword evidence="6 11" id="KW-0798">TonB box</keyword>
<keyword evidence="3 10" id="KW-0813">Transport</keyword>
<dbReference type="Gene3D" id="2.40.170.20">
    <property type="entry name" value="TonB-dependent receptor, beta-barrel domain"/>
    <property type="match status" value="1"/>
</dbReference>
<evidence type="ECO:0000313" key="16">
    <source>
        <dbReference type="EMBL" id="MBZ1350599.1"/>
    </source>
</evidence>
<evidence type="ECO:0000256" key="10">
    <source>
        <dbReference type="PROSITE-ProRule" id="PRU01360"/>
    </source>
</evidence>
<feature type="domain" description="TonB-dependent receptor-like beta-barrel" evidence="14">
    <location>
        <begin position="256"/>
        <end position="650"/>
    </location>
</feature>
<dbReference type="InterPro" id="IPR036942">
    <property type="entry name" value="Beta-barrel_TonB_sf"/>
</dbReference>
<feature type="region of interest" description="Disordered" evidence="12">
    <location>
        <begin position="259"/>
        <end position="282"/>
    </location>
</feature>
<keyword evidence="13" id="KW-0732">Signal</keyword>
<evidence type="ECO:0000256" key="3">
    <source>
        <dbReference type="ARBA" id="ARBA00022448"/>
    </source>
</evidence>
<keyword evidence="5 10" id="KW-0812">Transmembrane</keyword>
<feature type="signal peptide" evidence="13">
    <location>
        <begin position="1"/>
        <end position="33"/>
    </location>
</feature>
<evidence type="ECO:0000256" key="2">
    <source>
        <dbReference type="ARBA" id="ARBA00009810"/>
    </source>
</evidence>
<dbReference type="AlphaFoldDB" id="A0A953T7C6"/>
<evidence type="ECO:0000256" key="6">
    <source>
        <dbReference type="ARBA" id="ARBA00023077"/>
    </source>
</evidence>